<protein>
    <submittedName>
        <fullName evidence="1">Uncharacterized protein</fullName>
    </submittedName>
</protein>
<evidence type="ECO:0000313" key="1">
    <source>
        <dbReference type="EMBL" id="MPC32318.1"/>
    </source>
</evidence>
<sequence length="89" mass="9962">MSVYVATLVGACNKENRAVGVCLHVYLERDFLTLEGIVYRWNTMGKYLSLLHIDSIYVTSAHKVNMTDAGAKSYDVSLVKFPCVEELSI</sequence>
<reference evidence="1 2" key="1">
    <citation type="submission" date="2019-05" db="EMBL/GenBank/DDBJ databases">
        <title>Another draft genome of Portunus trituberculatus and its Hox gene families provides insights of decapod evolution.</title>
        <authorList>
            <person name="Jeong J.-H."/>
            <person name="Song I."/>
            <person name="Kim S."/>
            <person name="Choi T."/>
            <person name="Kim D."/>
            <person name="Ryu S."/>
            <person name="Kim W."/>
        </authorList>
    </citation>
    <scope>NUCLEOTIDE SEQUENCE [LARGE SCALE GENOMIC DNA]</scope>
    <source>
        <tissue evidence="1">Muscle</tissue>
    </source>
</reference>
<evidence type="ECO:0000313" key="2">
    <source>
        <dbReference type="Proteomes" id="UP000324222"/>
    </source>
</evidence>
<name>A0A5B7EFT0_PORTR</name>
<organism evidence="1 2">
    <name type="scientific">Portunus trituberculatus</name>
    <name type="common">Swimming crab</name>
    <name type="synonym">Neptunus trituberculatus</name>
    <dbReference type="NCBI Taxonomy" id="210409"/>
    <lineage>
        <taxon>Eukaryota</taxon>
        <taxon>Metazoa</taxon>
        <taxon>Ecdysozoa</taxon>
        <taxon>Arthropoda</taxon>
        <taxon>Crustacea</taxon>
        <taxon>Multicrustacea</taxon>
        <taxon>Malacostraca</taxon>
        <taxon>Eumalacostraca</taxon>
        <taxon>Eucarida</taxon>
        <taxon>Decapoda</taxon>
        <taxon>Pleocyemata</taxon>
        <taxon>Brachyura</taxon>
        <taxon>Eubrachyura</taxon>
        <taxon>Portunoidea</taxon>
        <taxon>Portunidae</taxon>
        <taxon>Portuninae</taxon>
        <taxon>Portunus</taxon>
    </lineage>
</organism>
<gene>
    <name evidence="1" type="ORF">E2C01_025628</name>
</gene>
<comment type="caution">
    <text evidence="1">The sequence shown here is derived from an EMBL/GenBank/DDBJ whole genome shotgun (WGS) entry which is preliminary data.</text>
</comment>
<dbReference type="EMBL" id="VSRR010002604">
    <property type="protein sequence ID" value="MPC32318.1"/>
    <property type="molecule type" value="Genomic_DNA"/>
</dbReference>
<accession>A0A5B7EFT0</accession>
<keyword evidence="2" id="KW-1185">Reference proteome</keyword>
<dbReference type="OrthoDB" id="6369556at2759"/>
<dbReference type="Proteomes" id="UP000324222">
    <property type="component" value="Unassembled WGS sequence"/>
</dbReference>
<dbReference type="AlphaFoldDB" id="A0A5B7EFT0"/>
<proteinExistence type="predicted"/>